<evidence type="ECO:0000259" key="12">
    <source>
        <dbReference type="PROSITE" id="PS50835"/>
    </source>
</evidence>
<dbReference type="InterPro" id="IPR051713">
    <property type="entry name" value="T-cell_Activation_Regulation"/>
</dbReference>
<keyword evidence="8" id="KW-0675">Receptor</keyword>
<keyword evidence="10" id="KW-0393">Immunoglobulin domain</keyword>
<keyword evidence="14" id="KW-1185">Reference proteome</keyword>
<dbReference type="Pfam" id="PF07686">
    <property type="entry name" value="V-set"/>
    <property type="match status" value="1"/>
</dbReference>
<reference evidence="13 14" key="1">
    <citation type="submission" date="2021-06" db="EMBL/GenBank/DDBJ databases">
        <authorList>
            <person name="Palmer J.M."/>
        </authorList>
    </citation>
    <scope>NUCLEOTIDE SEQUENCE [LARGE SCALE GENOMIC DNA]</scope>
    <source>
        <strain evidence="13 14">CL_MEX2019</strain>
        <tissue evidence="13">Muscle</tissue>
    </source>
</reference>
<keyword evidence="5 11" id="KW-1133">Transmembrane helix</keyword>
<dbReference type="PROSITE" id="PS50835">
    <property type="entry name" value="IG_LIKE"/>
    <property type="match status" value="1"/>
</dbReference>
<keyword evidence="3 11" id="KW-0812">Transmembrane</keyword>
<keyword evidence="4" id="KW-0732">Signal</keyword>
<dbReference type="InterPro" id="IPR013783">
    <property type="entry name" value="Ig-like_fold"/>
</dbReference>
<feature type="transmembrane region" description="Helical" evidence="11">
    <location>
        <begin position="183"/>
        <end position="200"/>
    </location>
</feature>
<evidence type="ECO:0000256" key="9">
    <source>
        <dbReference type="ARBA" id="ARBA00023180"/>
    </source>
</evidence>
<name>A0ABU7DQ62_9TELE</name>
<evidence type="ECO:0000256" key="2">
    <source>
        <dbReference type="ARBA" id="ARBA00022475"/>
    </source>
</evidence>
<evidence type="ECO:0000313" key="13">
    <source>
        <dbReference type="EMBL" id="MED6277227.1"/>
    </source>
</evidence>
<evidence type="ECO:0000256" key="4">
    <source>
        <dbReference type="ARBA" id="ARBA00022729"/>
    </source>
</evidence>
<comment type="caution">
    <text evidence="13">The sequence shown here is derived from an EMBL/GenBank/DDBJ whole genome shotgun (WGS) entry which is preliminary data.</text>
</comment>
<accession>A0ABU7DQ62</accession>
<dbReference type="Proteomes" id="UP001352852">
    <property type="component" value="Unassembled WGS sequence"/>
</dbReference>
<organism evidence="13 14">
    <name type="scientific">Characodon lateralis</name>
    <dbReference type="NCBI Taxonomy" id="208331"/>
    <lineage>
        <taxon>Eukaryota</taxon>
        <taxon>Metazoa</taxon>
        <taxon>Chordata</taxon>
        <taxon>Craniata</taxon>
        <taxon>Vertebrata</taxon>
        <taxon>Euteleostomi</taxon>
        <taxon>Actinopterygii</taxon>
        <taxon>Neopterygii</taxon>
        <taxon>Teleostei</taxon>
        <taxon>Neoteleostei</taxon>
        <taxon>Acanthomorphata</taxon>
        <taxon>Ovalentaria</taxon>
        <taxon>Atherinomorphae</taxon>
        <taxon>Cyprinodontiformes</taxon>
        <taxon>Goodeidae</taxon>
        <taxon>Characodon</taxon>
    </lineage>
</organism>
<evidence type="ECO:0000256" key="11">
    <source>
        <dbReference type="SAM" id="Phobius"/>
    </source>
</evidence>
<evidence type="ECO:0000256" key="3">
    <source>
        <dbReference type="ARBA" id="ARBA00022692"/>
    </source>
</evidence>
<keyword evidence="2" id="KW-1003">Cell membrane</keyword>
<evidence type="ECO:0000256" key="8">
    <source>
        <dbReference type="ARBA" id="ARBA00023170"/>
    </source>
</evidence>
<dbReference type="InterPro" id="IPR013106">
    <property type="entry name" value="Ig_V-set"/>
</dbReference>
<keyword evidence="7" id="KW-1015">Disulfide bond</keyword>
<dbReference type="InterPro" id="IPR007110">
    <property type="entry name" value="Ig-like_dom"/>
</dbReference>
<dbReference type="PANTHER" id="PTHR25466:SF14">
    <property type="entry name" value="BUTYROPHILIN SUBFAMILY 2 MEMBER A2-LIKE-RELATED"/>
    <property type="match status" value="1"/>
</dbReference>
<dbReference type="SUPFAM" id="SSF48726">
    <property type="entry name" value="Immunoglobulin"/>
    <property type="match status" value="1"/>
</dbReference>
<dbReference type="InterPro" id="IPR036179">
    <property type="entry name" value="Ig-like_dom_sf"/>
</dbReference>
<evidence type="ECO:0000256" key="5">
    <source>
        <dbReference type="ARBA" id="ARBA00022989"/>
    </source>
</evidence>
<evidence type="ECO:0000256" key="1">
    <source>
        <dbReference type="ARBA" id="ARBA00004251"/>
    </source>
</evidence>
<keyword evidence="9" id="KW-0325">Glycoprotein</keyword>
<sequence length="227" mass="25395">MLTSDESVKVATSGGVKLEDVFGLEQGGGLHYPYAVLTNNPADCSSLHYISGITSQTTGDPWIDVIGTLNKDVLLPCVCLNRTDLTFKWQKDIANRSFVLINETGPDKKYESKTKTFLKENGSNCSLLLKNITTDDIGNYSCRFRSSVYKKHWVNLTVIQGPSLGFLTANSRISPTNSPKTKFFTVIPVVVFLLVVGYLWNNYFSRRRMNWKAPNQEVTQHSSENVV</sequence>
<dbReference type="PANTHER" id="PTHR25466">
    <property type="entry name" value="T-LYMPHOCYTE ACTIVATION ANTIGEN"/>
    <property type="match status" value="1"/>
</dbReference>
<gene>
    <name evidence="13" type="ORF">CHARACLAT_011093</name>
</gene>
<proteinExistence type="predicted"/>
<protein>
    <recommendedName>
        <fullName evidence="12">Ig-like domain-containing protein</fullName>
    </recommendedName>
</protein>
<comment type="subcellular location">
    <subcellularLocation>
        <location evidence="1">Cell membrane</location>
        <topology evidence="1">Single-pass type I membrane protein</topology>
    </subcellularLocation>
</comment>
<feature type="domain" description="Ig-like" evidence="12">
    <location>
        <begin position="70"/>
        <end position="143"/>
    </location>
</feature>
<evidence type="ECO:0000256" key="7">
    <source>
        <dbReference type="ARBA" id="ARBA00023157"/>
    </source>
</evidence>
<evidence type="ECO:0000256" key="10">
    <source>
        <dbReference type="ARBA" id="ARBA00023319"/>
    </source>
</evidence>
<keyword evidence="6 11" id="KW-0472">Membrane</keyword>
<dbReference type="EMBL" id="JAHUTJ010033516">
    <property type="protein sequence ID" value="MED6277227.1"/>
    <property type="molecule type" value="Genomic_DNA"/>
</dbReference>
<evidence type="ECO:0000256" key="6">
    <source>
        <dbReference type="ARBA" id="ARBA00023136"/>
    </source>
</evidence>
<dbReference type="Gene3D" id="2.60.40.10">
    <property type="entry name" value="Immunoglobulins"/>
    <property type="match status" value="1"/>
</dbReference>
<evidence type="ECO:0000313" key="14">
    <source>
        <dbReference type="Proteomes" id="UP001352852"/>
    </source>
</evidence>